<feature type="compositionally biased region" description="Acidic residues" evidence="14">
    <location>
        <begin position="1439"/>
        <end position="1453"/>
    </location>
</feature>
<accession>A0A1I8J3E4</accession>
<dbReference type="CDD" id="cd06461">
    <property type="entry name" value="M2_ACE"/>
    <property type="match status" value="2"/>
</dbReference>
<evidence type="ECO:0000256" key="1">
    <source>
        <dbReference type="ARBA" id="ARBA00008139"/>
    </source>
</evidence>
<dbReference type="Pfam" id="PF01401">
    <property type="entry name" value="Peptidase_M2"/>
    <property type="match status" value="2"/>
</dbReference>
<keyword evidence="8 13" id="KW-0479">Metal-binding</keyword>
<feature type="active site" description="Proton acceptor 2" evidence="6">
    <location>
        <position position="1096"/>
    </location>
</feature>
<feature type="disulfide bond" evidence="9">
    <location>
        <begin position="1062"/>
        <end position="1082"/>
    </location>
</feature>
<keyword evidence="13" id="KW-0378">Hydrolase</keyword>
<comment type="similarity">
    <text evidence="1 12 13">Belongs to the peptidase M2 family.</text>
</comment>
<feature type="active site" description="Proton acceptor 1" evidence="6">
    <location>
        <position position="436"/>
    </location>
</feature>
<keyword evidence="2 15" id="KW-0732">Signal</keyword>
<dbReference type="SUPFAM" id="SSF55486">
    <property type="entry name" value="Metalloproteases ('zincins'), catalytic domain"/>
    <property type="match status" value="2"/>
</dbReference>
<feature type="active site" description="Proton donor 2" evidence="10">
    <location>
        <position position="565"/>
    </location>
</feature>
<evidence type="ECO:0000256" key="8">
    <source>
        <dbReference type="PIRSR" id="PIRSR601548-3"/>
    </source>
</evidence>
<evidence type="ECO:0000256" key="15">
    <source>
        <dbReference type="SAM" id="SignalP"/>
    </source>
</evidence>
<feature type="active site" description="Proton donor 2" evidence="6">
    <location>
        <position position="1225"/>
    </location>
</feature>
<feature type="binding site" evidence="8">
    <location>
        <position position="1099"/>
    </location>
    <ligand>
        <name>Zn(2+)</name>
        <dbReference type="ChEBI" id="CHEBI:29105"/>
        <label>1</label>
        <note>catalytic</note>
    </ligand>
</feature>
<keyword evidence="3 9" id="KW-1015">Disulfide bond</keyword>
<comment type="caution">
    <text evidence="12">Lacks conserved residue(s) required for the propagation of feature annotation.</text>
</comment>
<dbReference type="WBParaSite" id="maker-uti_cns_0045517-snap-gene-1.13-mRNA-1">
    <property type="protein sequence ID" value="maker-uti_cns_0045517-snap-gene-1.13-mRNA-1"/>
    <property type="gene ID" value="maker-uti_cns_0045517-snap-gene-1.13"/>
</dbReference>
<dbReference type="GO" id="GO:0046872">
    <property type="term" value="F:metal ion binding"/>
    <property type="evidence" value="ECO:0007669"/>
    <property type="project" value="UniProtKB-KW"/>
</dbReference>
<evidence type="ECO:0000256" key="4">
    <source>
        <dbReference type="ARBA" id="ARBA00023180"/>
    </source>
</evidence>
<feature type="region of interest" description="Disordered" evidence="14">
    <location>
        <begin position="1406"/>
        <end position="1455"/>
    </location>
</feature>
<protein>
    <recommendedName>
        <fullName evidence="13">Angiotensin-converting enzyme</fullName>
        <ecNumber evidence="13">3.4.-.-</ecNumber>
    </recommendedName>
</protein>
<evidence type="ECO:0000256" key="6">
    <source>
        <dbReference type="PIRSR" id="PIRSR601548-11"/>
    </source>
</evidence>
<name>A0A1I8J3E4_9PLAT</name>
<dbReference type="GO" id="GO:0008241">
    <property type="term" value="F:peptidyl-dipeptidase activity"/>
    <property type="evidence" value="ECO:0007669"/>
    <property type="project" value="InterPro"/>
</dbReference>
<feature type="active site" description="Proton acceptor 2" evidence="10">
    <location>
        <position position="436"/>
    </location>
</feature>
<keyword evidence="8 13" id="KW-0862">Zinc</keyword>
<feature type="compositionally biased region" description="Acidic residues" evidence="14">
    <location>
        <begin position="1376"/>
        <end position="1390"/>
    </location>
</feature>
<comment type="cofactor">
    <cofactor evidence="13">
        <name>Zn(2+)</name>
        <dbReference type="ChEBI" id="CHEBI:29105"/>
    </cofactor>
    <text evidence="13">Binds 2 Zn(2+) ions per subunit.</text>
</comment>
<feature type="disulfide bond" evidence="9">
    <location>
        <begin position="1250"/>
        <end position="1262"/>
    </location>
</feature>
<feature type="active site" description="Proton donor 1" evidence="5">
    <location>
        <position position="1225"/>
    </location>
</feature>
<keyword evidence="4 13" id="KW-0325">Glycoprotein</keyword>
<dbReference type="GO" id="GO:0006508">
    <property type="term" value="P:proteolysis"/>
    <property type="evidence" value="ECO:0007669"/>
    <property type="project" value="UniProtKB-KW"/>
</dbReference>
<feature type="region of interest" description="Disordered" evidence="14">
    <location>
        <begin position="1329"/>
        <end position="1390"/>
    </location>
</feature>
<evidence type="ECO:0000256" key="11">
    <source>
        <dbReference type="PIRSR" id="PIRSR601548-8"/>
    </source>
</evidence>
<feature type="binding site" evidence="11">
    <location>
        <position position="463"/>
    </location>
    <ligand>
        <name>Zn(2+)</name>
        <dbReference type="ChEBI" id="CHEBI:29105"/>
        <label>2</label>
        <note>catalytic</note>
    </ligand>
</feature>
<evidence type="ECO:0000256" key="9">
    <source>
        <dbReference type="PIRSR" id="PIRSR601548-4"/>
    </source>
</evidence>
<evidence type="ECO:0000256" key="7">
    <source>
        <dbReference type="PIRSR" id="PIRSR601548-2"/>
    </source>
</evidence>
<reference evidence="17" key="1">
    <citation type="submission" date="2016-11" db="UniProtKB">
        <authorList>
            <consortium name="WormBaseParasite"/>
        </authorList>
    </citation>
    <scope>IDENTIFICATION</scope>
</reference>
<dbReference type="PRINTS" id="PR00791">
    <property type="entry name" value="PEPDIPTASEA"/>
</dbReference>
<evidence type="ECO:0000256" key="2">
    <source>
        <dbReference type="ARBA" id="ARBA00022729"/>
    </source>
</evidence>
<feature type="active site" description="Proton acceptor 1" evidence="5">
    <location>
        <position position="1096"/>
    </location>
</feature>
<feature type="signal peptide" evidence="15">
    <location>
        <begin position="1"/>
        <end position="27"/>
    </location>
</feature>
<dbReference type="GO" id="GO:0004180">
    <property type="term" value="F:carboxypeptidase activity"/>
    <property type="evidence" value="ECO:0007669"/>
    <property type="project" value="UniProtKB-KW"/>
</dbReference>
<organism evidence="16 17">
    <name type="scientific">Macrostomum lignano</name>
    <dbReference type="NCBI Taxonomy" id="282301"/>
    <lineage>
        <taxon>Eukaryota</taxon>
        <taxon>Metazoa</taxon>
        <taxon>Spiralia</taxon>
        <taxon>Lophotrochozoa</taxon>
        <taxon>Platyhelminthes</taxon>
        <taxon>Rhabditophora</taxon>
        <taxon>Macrostomorpha</taxon>
        <taxon>Macrostomida</taxon>
        <taxon>Macrostomidae</taxon>
        <taxon>Macrostomum</taxon>
    </lineage>
</organism>
<feature type="binding site" evidence="11">
    <location>
        <position position="435"/>
    </location>
    <ligand>
        <name>Zn(2+)</name>
        <dbReference type="ChEBI" id="CHEBI:29105"/>
        <label>2</label>
        <note>catalytic</note>
    </ligand>
</feature>
<keyword evidence="13" id="KW-0121">Carboxypeptidase</keyword>
<evidence type="ECO:0000256" key="13">
    <source>
        <dbReference type="RuleBase" id="RU361144"/>
    </source>
</evidence>
<keyword evidence="16" id="KW-1185">Reference proteome</keyword>
<evidence type="ECO:0000313" key="17">
    <source>
        <dbReference type="WBParaSite" id="maker-uti_cns_0045517-snap-gene-1.13-mRNA-1"/>
    </source>
</evidence>
<evidence type="ECO:0000256" key="14">
    <source>
        <dbReference type="SAM" id="MobiDB-lite"/>
    </source>
</evidence>
<dbReference type="InterPro" id="IPR001548">
    <property type="entry name" value="Peptidase_M2"/>
</dbReference>
<feature type="binding site" evidence="8">
    <location>
        <position position="1123"/>
    </location>
    <ligand>
        <name>Zn(2+)</name>
        <dbReference type="ChEBI" id="CHEBI:29105"/>
        <label>1</label>
        <note>catalytic</note>
    </ligand>
</feature>
<evidence type="ECO:0000256" key="3">
    <source>
        <dbReference type="ARBA" id="ARBA00023157"/>
    </source>
</evidence>
<evidence type="ECO:0000256" key="10">
    <source>
        <dbReference type="PIRSR" id="PIRSR601548-6"/>
    </source>
</evidence>
<feature type="binding site" evidence="11">
    <location>
        <position position="439"/>
    </location>
    <ligand>
        <name>Zn(2+)</name>
        <dbReference type="ChEBI" id="CHEBI:29105"/>
        <label>2</label>
        <note>catalytic</note>
    </ligand>
</feature>
<dbReference type="PROSITE" id="PS52011">
    <property type="entry name" value="PEPTIDASE_M2"/>
    <property type="match status" value="2"/>
</dbReference>
<evidence type="ECO:0000256" key="12">
    <source>
        <dbReference type="PROSITE-ProRule" id="PRU01355"/>
    </source>
</evidence>
<feature type="binding site" evidence="7">
    <location>
        <position position="1234"/>
    </location>
    <ligand>
        <name>chloride</name>
        <dbReference type="ChEBI" id="CHEBI:17996"/>
        <label>1</label>
    </ligand>
</feature>
<dbReference type="EC" id="3.4.-.-" evidence="13"/>
<dbReference type="GO" id="GO:0008237">
    <property type="term" value="F:metallopeptidase activity"/>
    <property type="evidence" value="ECO:0007669"/>
    <property type="project" value="UniProtKB-KW"/>
</dbReference>
<dbReference type="Gene3D" id="1.10.1370.30">
    <property type="match status" value="2"/>
</dbReference>
<evidence type="ECO:0000256" key="5">
    <source>
        <dbReference type="PIRSR" id="PIRSR601548-1"/>
    </source>
</evidence>
<dbReference type="PANTHER" id="PTHR10514:SF27">
    <property type="entry name" value="ANGIOTENSIN-CONVERTING ENZYME"/>
    <property type="match status" value="1"/>
</dbReference>
<dbReference type="GO" id="GO:0005886">
    <property type="term" value="C:plasma membrane"/>
    <property type="evidence" value="ECO:0007669"/>
    <property type="project" value="TreeGrafter"/>
</dbReference>
<keyword evidence="13" id="KW-0645">Protease</keyword>
<dbReference type="PANTHER" id="PTHR10514">
    <property type="entry name" value="ANGIOTENSIN-CONVERTING ENZYME"/>
    <property type="match status" value="1"/>
</dbReference>
<proteinExistence type="inferred from homology"/>
<feature type="active site" description="Proton donor 1" evidence="6">
    <location>
        <position position="565"/>
    </location>
</feature>
<dbReference type="Proteomes" id="UP000095280">
    <property type="component" value="Unplaced"/>
</dbReference>
<evidence type="ECO:0000313" key="16">
    <source>
        <dbReference type="Proteomes" id="UP000095280"/>
    </source>
</evidence>
<feature type="binding site" evidence="8">
    <location>
        <position position="1095"/>
    </location>
    <ligand>
        <name>Zn(2+)</name>
        <dbReference type="ChEBI" id="CHEBI:29105"/>
        <label>1</label>
        <note>catalytic</note>
    </ligand>
</feature>
<feature type="chain" id="PRO_5009321404" description="Angiotensin-converting enzyme" evidence="15">
    <location>
        <begin position="28"/>
        <end position="1474"/>
    </location>
</feature>
<keyword evidence="13" id="KW-0482">Metalloprotease</keyword>
<sequence>MSPISGTKSCRAFSLALICLHVALTSARLSTASEMSSAADEDSASDSVGRVVSELRVKHHYHSAKKCWQGNLSRLSLSQRTRCARQFLRYSNHWLRVWDHREDLASFRYETDISEKNRQMLKRAKAGLEKFSSRLTLFALKFKKFKMKLSRREARMMKLLQGKQVFKSNRNLLRYNQVQSRIMQDYNQAVGCYAPGKCLDSGEDNVENFFRTKKDYDQLRYLWKSWRDATGAKFRNAFVERAQLLNESVWPSEFFSILGFRDYAYFDYFTAFEDPKFPETVVSLYNQFKPLYEQLHAYLRHRLHQKYPGKFAANGLLPGHLGDDPWGSQYTKWHNEFVPFPAAESIDFDGILKDRERRGLLTVPQLPHVADEFYRSLGLPKMTETFWRKSVFLKPKDHKMNCHGTAFDMHSASRDDFRIKMCTRMDMSSFSTVHHEMGHIMYFMLYSHQPVIFRRGANGGFHEAIGDTITLSVLTPKHFKAIKFIQHTNDTSESLVNNLFTQALANVMFLPYALVADLWKWRYFGGQVPKEQLNQDWWQIRSRFGGIGPPVTRSEADTDALSKFHLAIDVSYIRYFVSFLLKFQFYKALCQEAGHLGSLATCDFYRSTAAGDKLRRTLRLGRSKPWPDALQQLTGRRDISADALMEYFQPLNNWLKDYNAKNGVPVGWTQDKRGTMTLSSSPTRPVGLLLLAVAVMAVFALCADAYRFRDDESSELSHLLMKLRRDQHRKHCWKYSLDGLTESQLTKCARRFIHFANQQLRKRKHRSSLASFHYNVNINKRNKELLTRVDTKYRRFSSKLTLFALKFKGKRMSGLSASDARMLRDLQWNMVFGRRKDSSRMSNLDSQMSQSYDTAVGCYAPGKCLDSGEDNVKNFFRTKNDYDQLRYLWKSWRNATGAKFRNAFVERAQLLNESVRPAGFKNYAFFEYFTDFEDPKFPETVVSLYNQFKPLYEQLHAYLRHRLHQKYPGKFAANGLLPGHLGDDPWGSQYTKWHNEFVPFPAAESIDFDGILKDRERRGLLTVPQLPHVADEFYRSLGLPKMTETFWRKSVFLKPKDHKMNCHGTAFDMHSASRDDFRIKMCTRMDMSSFSTVHHEMGHIMYFMLYSHQPVLFQGSANSGFHEAIGDTITLSVKTAEHFQAIKFAKHLNDTHESQVNTQLTQALENVMFLPFAMTVDLWKWRYISGKVPKEQLNQDWWRLRGLYAGVGPSVSRSEADTDALSKYHAAKNIGYVRYFISFLLKFQFYKAMCEEAGHKGPLSTCDFYKSTAAGDKLRRMLQLGRSKPWPDALQQLTGRRDISADALMEYFQPLHNWLKDYNAKNGVPVGWTTIGPEDHDGSAAAANRATDPEVEKAKKRRRQPDDPDGAGPATLPPVPEEELEDPDDNEDDDVRPALWWYFRPLAIPEVQPGDPEVEKAKKRRRQPDDPDGAGPATLPPVPEEELEDPDDNEDDDVRPALWWYFRPLAIPEVQPGG</sequence>